<accession>A0A9P6WNM1</accession>
<comment type="caution">
    <text evidence="3">The sequence shown here is derived from an EMBL/GenBank/DDBJ whole genome shotgun (WGS) entry which is preliminary data.</text>
</comment>
<evidence type="ECO:0000313" key="3">
    <source>
        <dbReference type="EMBL" id="KAG0690295.1"/>
    </source>
</evidence>
<evidence type="ECO:0000256" key="1">
    <source>
        <dbReference type="SAM" id="MobiDB-lite"/>
    </source>
</evidence>
<evidence type="ECO:0000259" key="2">
    <source>
        <dbReference type="Pfam" id="PF04425"/>
    </source>
</evidence>
<sequence>MKTTPEPTLPPYTEYNVDSTSSNEDKDDNDLLPSFELHNSIFNRNLIDEITPDYQEIVPTATTSSIHQYDSVSSTDRTLSNDNVLDNLHKLQKINVPFDVNVKFTKKFPEPFENYEFESPLRQYYPGDTVFGIVTFENKGSFGIPFEMCLVSLECELGIISSKNNKQVRKKIIKMYDLEASYNFLDVEKKCFTCHQIDPIDNYHLGFKSRILEPNCVVKKLFKFKLPMFILDDNCCAQFSEHLKVPPSFGFDSVKYPNTIIDSSKGYSISGGSGELIKVQDYALYGEFSRYYINVQMIGKNLDIYKTFFNPNTTHLYDYIFLKSVEQSFRVGKLYDSSDGITVGISTKSQLQLIQKMAKETMEVLAEREMLIKVGVCDMKDQDEIIFSTSGKLKSPSEFLTCDSGLLNKVPLDKSFKRTIKYILKRELFSKLNGELTVTTKHEGKCFIESFLPKLLETKTNSIYVDRAFRTSTTPIVSFDLEYESYENSGKLPTSLYIEPFMWAIDIESEHGIPFTIDEEFIVQDQNTAKKMIKDYNLYHSKIRQIIKDTGSGIPRITRDALNGMAHLRYQQILIPRLFKAQNIQLNADKWSFNEATNKYSMSVKFPLEFDTAKIISNPKALIPTFQTCIFARQYKVQLNISPKNNKIKTVTLPLTVI</sequence>
<feature type="domain" description="Bul1 N-terminal" evidence="2">
    <location>
        <begin position="73"/>
        <end position="331"/>
    </location>
</feature>
<reference evidence="3" key="1">
    <citation type="submission" date="2020-11" db="EMBL/GenBank/DDBJ databases">
        <title>Kefir isolates.</title>
        <authorList>
            <person name="Marcisauskas S."/>
            <person name="Kim Y."/>
            <person name="Blasche S."/>
        </authorList>
    </citation>
    <scope>NUCLEOTIDE SEQUENCE</scope>
    <source>
        <strain evidence="3">Olga-1</strain>
    </source>
</reference>
<dbReference type="InterPro" id="IPR039634">
    <property type="entry name" value="Bul1-like"/>
</dbReference>
<evidence type="ECO:0000313" key="4">
    <source>
        <dbReference type="Proteomes" id="UP000697127"/>
    </source>
</evidence>
<keyword evidence="4" id="KW-1185">Reference proteome</keyword>
<dbReference type="PANTHER" id="PTHR31904">
    <property type="entry name" value="BYPASS OF STOP CODON PROTEIN 5-RELATED"/>
    <property type="match status" value="1"/>
</dbReference>
<dbReference type="Proteomes" id="UP000697127">
    <property type="component" value="Unassembled WGS sequence"/>
</dbReference>
<protein>
    <recommendedName>
        <fullName evidence="2">Bul1 N-terminal domain-containing protein</fullName>
    </recommendedName>
</protein>
<dbReference type="EMBL" id="PUHW01000037">
    <property type="protein sequence ID" value="KAG0690295.1"/>
    <property type="molecule type" value="Genomic_DNA"/>
</dbReference>
<feature type="compositionally biased region" description="Low complexity" evidence="1">
    <location>
        <begin position="1"/>
        <end position="15"/>
    </location>
</feature>
<dbReference type="Pfam" id="PF04425">
    <property type="entry name" value="Bul1_N"/>
    <property type="match status" value="1"/>
</dbReference>
<dbReference type="AlphaFoldDB" id="A0A9P6WNM1"/>
<proteinExistence type="predicted"/>
<dbReference type="InterPro" id="IPR007519">
    <property type="entry name" value="Bul1_N"/>
</dbReference>
<dbReference type="PANTHER" id="PTHR31904:SF1">
    <property type="entry name" value="BYPASS OF STOP CODON PROTEIN 5-RELATED"/>
    <property type="match status" value="1"/>
</dbReference>
<feature type="region of interest" description="Disordered" evidence="1">
    <location>
        <begin position="1"/>
        <end position="30"/>
    </location>
</feature>
<name>A0A9P6WNM1_9ASCO</name>
<gene>
    <name evidence="3" type="ORF">C6P40_003316</name>
</gene>
<organism evidence="3 4">
    <name type="scientific">Pichia californica</name>
    <dbReference type="NCBI Taxonomy" id="460514"/>
    <lineage>
        <taxon>Eukaryota</taxon>
        <taxon>Fungi</taxon>
        <taxon>Dikarya</taxon>
        <taxon>Ascomycota</taxon>
        <taxon>Saccharomycotina</taxon>
        <taxon>Pichiomycetes</taxon>
        <taxon>Pichiales</taxon>
        <taxon>Pichiaceae</taxon>
        <taxon>Pichia</taxon>
    </lineage>
</organism>